<evidence type="ECO:0000256" key="2">
    <source>
        <dbReference type="ARBA" id="ARBA00008873"/>
    </source>
</evidence>
<keyword evidence="3" id="KW-0813">Transport</keyword>
<feature type="region of interest" description="Disordered" evidence="9">
    <location>
        <begin position="1"/>
        <end position="20"/>
    </location>
</feature>
<keyword evidence="5" id="KW-0862">Zinc</keyword>
<dbReference type="InterPro" id="IPR027469">
    <property type="entry name" value="Cation_efflux_TMD_sf"/>
</dbReference>
<organism evidence="13 14">
    <name type="scientific">Lithospermum erythrorhizon</name>
    <name type="common">Purple gromwell</name>
    <name type="synonym">Lithospermum officinale var. erythrorhizon</name>
    <dbReference type="NCBI Taxonomy" id="34254"/>
    <lineage>
        <taxon>Eukaryota</taxon>
        <taxon>Viridiplantae</taxon>
        <taxon>Streptophyta</taxon>
        <taxon>Embryophyta</taxon>
        <taxon>Tracheophyta</taxon>
        <taxon>Spermatophyta</taxon>
        <taxon>Magnoliopsida</taxon>
        <taxon>eudicotyledons</taxon>
        <taxon>Gunneridae</taxon>
        <taxon>Pentapetalae</taxon>
        <taxon>asterids</taxon>
        <taxon>lamiids</taxon>
        <taxon>Boraginales</taxon>
        <taxon>Boraginaceae</taxon>
        <taxon>Boraginoideae</taxon>
        <taxon>Lithospermeae</taxon>
        <taxon>Lithospermum</taxon>
    </lineage>
</organism>
<sequence>MGGDHTTSRAPQHLEVETPLPHKRHIHQPEGLPISCSSSCSFSSNKFDNFDQAERSRSTRKLRDLIIFYTVVMVVEIVGGIKSNSLSVLTDAVHLLSDIAGFSISLFVVWVSGWEATKRQSFGFHRLEVLGALFSVQLIWLISGVLLYEAIERLLQQTEKVNGRLMFGVAAFGFVINVIMVLWLGHDHSHHGHSHHDHDHDHDHDIEEPTIENGEQTSFLESITPHANQNANINIQGAYLHVFTDMIQAVGVMIAGCIIWLKPNWLVVDLLCTLIFTVFSLITTLPMLKSILTILMEGAPHEIDIIGLENGIRAIKGLDDVNDLHVWAITTGKFVLSCHVVIEPGVAPPEVLQKIKHYCEQTFKIHHVTVEIQQMQ</sequence>
<feature type="transmembrane region" description="Helical" evidence="10">
    <location>
        <begin position="238"/>
        <end position="261"/>
    </location>
</feature>
<dbReference type="SUPFAM" id="SSF161111">
    <property type="entry name" value="Cation efflux protein transmembrane domain-like"/>
    <property type="match status" value="1"/>
</dbReference>
<dbReference type="Proteomes" id="UP001454036">
    <property type="component" value="Unassembled WGS sequence"/>
</dbReference>
<keyword evidence="8 10" id="KW-0472">Membrane</keyword>
<dbReference type="AlphaFoldDB" id="A0AAV3Q7W6"/>
<dbReference type="EMBL" id="BAABME010003511">
    <property type="protein sequence ID" value="GAA0159051.1"/>
    <property type="molecule type" value="Genomic_DNA"/>
</dbReference>
<evidence type="ECO:0000256" key="8">
    <source>
        <dbReference type="ARBA" id="ARBA00023136"/>
    </source>
</evidence>
<gene>
    <name evidence="13" type="ORF">LIER_15929</name>
</gene>
<feature type="domain" description="Cation efflux protein transmembrane" evidence="11">
    <location>
        <begin position="66"/>
        <end position="296"/>
    </location>
</feature>
<dbReference type="Gene3D" id="1.20.1510.10">
    <property type="entry name" value="Cation efflux protein transmembrane domain"/>
    <property type="match status" value="1"/>
</dbReference>
<evidence type="ECO:0000259" key="12">
    <source>
        <dbReference type="Pfam" id="PF16916"/>
    </source>
</evidence>
<keyword evidence="14" id="KW-1185">Reference proteome</keyword>
<keyword evidence="7" id="KW-0406">Ion transport</keyword>
<evidence type="ECO:0000313" key="13">
    <source>
        <dbReference type="EMBL" id="GAA0159051.1"/>
    </source>
</evidence>
<dbReference type="InterPro" id="IPR058533">
    <property type="entry name" value="Cation_efflux_TM"/>
</dbReference>
<dbReference type="PANTHER" id="PTHR11562:SF54">
    <property type="entry name" value="METAL TOLERANCE PROTEIN B"/>
    <property type="match status" value="1"/>
</dbReference>
<dbReference type="GO" id="GO:0005773">
    <property type="term" value="C:vacuole"/>
    <property type="evidence" value="ECO:0007669"/>
    <property type="project" value="TreeGrafter"/>
</dbReference>
<dbReference type="PANTHER" id="PTHR11562">
    <property type="entry name" value="CATION EFFLUX PROTEIN/ ZINC TRANSPORTER"/>
    <property type="match status" value="1"/>
</dbReference>
<dbReference type="NCBIfam" id="TIGR01297">
    <property type="entry name" value="CDF"/>
    <property type="match status" value="1"/>
</dbReference>
<dbReference type="InterPro" id="IPR036837">
    <property type="entry name" value="Cation_efflux_CTD_sf"/>
</dbReference>
<evidence type="ECO:0000256" key="7">
    <source>
        <dbReference type="ARBA" id="ARBA00023065"/>
    </source>
</evidence>
<evidence type="ECO:0000256" key="3">
    <source>
        <dbReference type="ARBA" id="ARBA00022448"/>
    </source>
</evidence>
<comment type="caution">
    <text evidence="13">The sequence shown here is derived from an EMBL/GenBank/DDBJ whole genome shotgun (WGS) entry which is preliminary data.</text>
</comment>
<evidence type="ECO:0000256" key="4">
    <source>
        <dbReference type="ARBA" id="ARBA00022692"/>
    </source>
</evidence>
<dbReference type="InterPro" id="IPR002524">
    <property type="entry name" value="Cation_efflux"/>
</dbReference>
<evidence type="ECO:0000256" key="10">
    <source>
        <dbReference type="SAM" id="Phobius"/>
    </source>
</evidence>
<comment type="subcellular location">
    <subcellularLocation>
        <location evidence="1">Membrane</location>
        <topology evidence="1">Multi-pass membrane protein</topology>
    </subcellularLocation>
</comment>
<comment type="similarity">
    <text evidence="2">Belongs to the cation diffusion facilitator (CDF) transporter (TC 2.A.4) family. SLC30A subfamily.</text>
</comment>
<evidence type="ECO:0000256" key="1">
    <source>
        <dbReference type="ARBA" id="ARBA00004141"/>
    </source>
</evidence>
<dbReference type="InterPro" id="IPR027470">
    <property type="entry name" value="Cation_efflux_CTD"/>
</dbReference>
<dbReference type="Pfam" id="PF16916">
    <property type="entry name" value="ZT_dimer"/>
    <property type="match status" value="1"/>
</dbReference>
<evidence type="ECO:0000256" key="5">
    <source>
        <dbReference type="ARBA" id="ARBA00022906"/>
    </source>
</evidence>
<evidence type="ECO:0000313" key="14">
    <source>
        <dbReference type="Proteomes" id="UP001454036"/>
    </source>
</evidence>
<keyword evidence="5" id="KW-0864">Zinc transport</keyword>
<evidence type="ECO:0000256" key="6">
    <source>
        <dbReference type="ARBA" id="ARBA00022989"/>
    </source>
</evidence>
<keyword evidence="4 10" id="KW-0812">Transmembrane</keyword>
<dbReference type="GO" id="GO:0005385">
    <property type="term" value="F:zinc ion transmembrane transporter activity"/>
    <property type="evidence" value="ECO:0007669"/>
    <property type="project" value="TreeGrafter"/>
</dbReference>
<dbReference type="Pfam" id="PF01545">
    <property type="entry name" value="Cation_efflux"/>
    <property type="match status" value="1"/>
</dbReference>
<reference evidence="13 14" key="1">
    <citation type="submission" date="2024-01" db="EMBL/GenBank/DDBJ databases">
        <title>The complete chloroplast genome sequence of Lithospermum erythrorhizon: insights into the phylogenetic relationship among Boraginaceae species and the maternal lineages of purple gromwells.</title>
        <authorList>
            <person name="Okada T."/>
            <person name="Watanabe K."/>
        </authorList>
    </citation>
    <scope>NUCLEOTIDE SEQUENCE [LARGE SCALE GENOMIC DNA]</scope>
</reference>
<evidence type="ECO:0000256" key="9">
    <source>
        <dbReference type="SAM" id="MobiDB-lite"/>
    </source>
</evidence>
<dbReference type="InterPro" id="IPR050681">
    <property type="entry name" value="CDF/SLC30A"/>
</dbReference>
<keyword evidence="6 10" id="KW-1133">Transmembrane helix</keyword>
<feature type="transmembrane region" description="Helical" evidence="10">
    <location>
        <begin position="65"/>
        <end position="83"/>
    </location>
</feature>
<dbReference type="SUPFAM" id="SSF160240">
    <property type="entry name" value="Cation efflux protein cytoplasmic domain-like"/>
    <property type="match status" value="1"/>
</dbReference>
<feature type="transmembrane region" description="Helical" evidence="10">
    <location>
        <begin position="129"/>
        <end position="151"/>
    </location>
</feature>
<protein>
    <submittedName>
        <fullName evidence="13">Transporter</fullName>
    </submittedName>
</protein>
<feature type="transmembrane region" description="Helical" evidence="10">
    <location>
        <begin position="163"/>
        <end position="184"/>
    </location>
</feature>
<proteinExistence type="inferred from homology"/>
<dbReference type="GO" id="GO:0005886">
    <property type="term" value="C:plasma membrane"/>
    <property type="evidence" value="ECO:0007669"/>
    <property type="project" value="TreeGrafter"/>
</dbReference>
<feature type="transmembrane region" description="Helical" evidence="10">
    <location>
        <begin position="95"/>
        <end position="117"/>
    </location>
</feature>
<feature type="transmembrane region" description="Helical" evidence="10">
    <location>
        <begin position="267"/>
        <end position="288"/>
    </location>
</feature>
<feature type="domain" description="Cation efflux protein cytoplasmic" evidence="12">
    <location>
        <begin position="301"/>
        <end position="372"/>
    </location>
</feature>
<name>A0AAV3Q7W6_LITER</name>
<evidence type="ECO:0000259" key="11">
    <source>
        <dbReference type="Pfam" id="PF01545"/>
    </source>
</evidence>
<accession>A0AAV3Q7W6</accession>